<reference evidence="2 3" key="1">
    <citation type="submission" date="2017-02" db="EMBL/GenBank/DDBJ databases">
        <authorList>
            <person name="Peterson S.W."/>
        </authorList>
    </citation>
    <scope>NUCLEOTIDE SEQUENCE [LARGE SCALE GENOMIC DNA]</scope>
    <source>
        <strain evidence="2 3">DSM 21749</strain>
    </source>
</reference>
<dbReference type="STRING" id="1122188.SAMN02745674_01790"/>
<dbReference type="SUPFAM" id="SSF53474">
    <property type="entry name" value="alpha/beta-Hydrolases"/>
    <property type="match status" value="1"/>
</dbReference>
<dbReference type="InterPro" id="IPR029058">
    <property type="entry name" value="AB_hydrolase_fold"/>
</dbReference>
<organism evidence="2 3">
    <name type="scientific">Lysobacter spongiicola DSM 21749</name>
    <dbReference type="NCBI Taxonomy" id="1122188"/>
    <lineage>
        <taxon>Bacteria</taxon>
        <taxon>Pseudomonadati</taxon>
        <taxon>Pseudomonadota</taxon>
        <taxon>Gammaproteobacteria</taxon>
        <taxon>Lysobacterales</taxon>
        <taxon>Lysobacteraceae</taxon>
        <taxon>Novilysobacter</taxon>
    </lineage>
</organism>
<evidence type="ECO:0000313" key="2">
    <source>
        <dbReference type="EMBL" id="SKA06397.1"/>
    </source>
</evidence>
<dbReference type="Gene3D" id="3.40.50.1820">
    <property type="entry name" value="alpha/beta hydrolase"/>
    <property type="match status" value="1"/>
</dbReference>
<sequence>MSVSGRASLLVLLILASSVPMLSAQQQEHDRAVGVADAVGKPHVVYLHGKIVQQQGRNAVSPEYGPYEFDEIVGALGEGGARVHAPIRTGESDTTVAAEEVAALVRGLLGSGVAAEDITIVGASLGSVIAMRASAAMENRSLRFVLLGACNDWVKEELDPDLHGHVLSIYEESDVYGQSCKSVVAGKRGISSFDEVRLATGLGHGFLYRPLPQWVVPALRWSAAHGQQLETPESLQP</sequence>
<keyword evidence="3" id="KW-1185">Reference proteome</keyword>
<feature type="chain" id="PRO_5013295565" description="Alpha/beta hydrolase family protein" evidence="1">
    <location>
        <begin position="24"/>
        <end position="237"/>
    </location>
</feature>
<dbReference type="EMBL" id="FUXP01000005">
    <property type="protein sequence ID" value="SKA06397.1"/>
    <property type="molecule type" value="Genomic_DNA"/>
</dbReference>
<proteinExistence type="predicted"/>
<feature type="signal peptide" evidence="1">
    <location>
        <begin position="1"/>
        <end position="23"/>
    </location>
</feature>
<dbReference type="AlphaFoldDB" id="A0A1T4QS10"/>
<keyword evidence="1" id="KW-0732">Signal</keyword>
<evidence type="ECO:0000313" key="3">
    <source>
        <dbReference type="Proteomes" id="UP000190061"/>
    </source>
</evidence>
<gene>
    <name evidence="2" type="ORF">SAMN02745674_01790</name>
</gene>
<name>A0A1T4QS10_9GAMM</name>
<protein>
    <recommendedName>
        <fullName evidence="4">Alpha/beta hydrolase family protein</fullName>
    </recommendedName>
</protein>
<evidence type="ECO:0008006" key="4">
    <source>
        <dbReference type="Google" id="ProtNLM"/>
    </source>
</evidence>
<evidence type="ECO:0000256" key="1">
    <source>
        <dbReference type="SAM" id="SignalP"/>
    </source>
</evidence>
<accession>A0A1T4QS10</accession>
<dbReference type="Proteomes" id="UP000190061">
    <property type="component" value="Unassembled WGS sequence"/>
</dbReference>